<keyword evidence="1" id="KW-0808">Transferase</keyword>
<protein>
    <submittedName>
        <fullName evidence="1">Glycosyltransferase involved in cell wall biosynthesis</fullName>
    </submittedName>
</protein>
<organism evidence="1 2">
    <name type="scientific">Nonomuraea endophytica</name>
    <dbReference type="NCBI Taxonomy" id="714136"/>
    <lineage>
        <taxon>Bacteria</taxon>
        <taxon>Bacillati</taxon>
        <taxon>Actinomycetota</taxon>
        <taxon>Actinomycetes</taxon>
        <taxon>Streptosporangiales</taxon>
        <taxon>Streptosporangiaceae</taxon>
        <taxon>Nonomuraea</taxon>
    </lineage>
</organism>
<dbReference type="Gene3D" id="3.40.50.2000">
    <property type="entry name" value="Glycogen Phosphorylase B"/>
    <property type="match status" value="1"/>
</dbReference>
<proteinExistence type="predicted"/>
<dbReference type="RefSeq" id="WP_246508282.1">
    <property type="nucleotide sequence ID" value="NZ_JACHIN010000001.1"/>
</dbReference>
<dbReference type="AlphaFoldDB" id="A0A7W8EBV5"/>
<dbReference type="Proteomes" id="UP000568380">
    <property type="component" value="Unassembled WGS sequence"/>
</dbReference>
<evidence type="ECO:0000313" key="2">
    <source>
        <dbReference type="Proteomes" id="UP000568380"/>
    </source>
</evidence>
<sequence>MHRQIRALLDADHDITYVAPFTYFNVTPPLPITAIDVPRGAGHGRARAALRRGVRGADLLLVHDSDLLRALPYRHPPVVWDVREPADARRAARAERRHHVISPSVVPEATLVSPAPPPPGDTRVVHLGRLTAERGAAELIALAERLVPHGIRLDLIGQADREARVLLRDAQRVGLLDWYGHVPNRHALRMVEGALAGISLAPADVTGVPTKVLDYMGRGVPVITTPQSGTLVQTARCGLVVPFDVDSVRHAVLDLKEDPDRRANMGARGHTYARLHHHWPDHAPAFVARMESLAGVAHSLAV</sequence>
<reference evidence="1 2" key="1">
    <citation type="submission" date="2020-08" db="EMBL/GenBank/DDBJ databases">
        <title>Genomic Encyclopedia of Type Strains, Phase IV (KMG-IV): sequencing the most valuable type-strain genomes for metagenomic binning, comparative biology and taxonomic classification.</title>
        <authorList>
            <person name="Goeker M."/>
        </authorList>
    </citation>
    <scope>NUCLEOTIDE SEQUENCE [LARGE SCALE GENOMIC DNA]</scope>
    <source>
        <strain evidence="1 2">DSM 45385</strain>
    </source>
</reference>
<dbReference type="GO" id="GO:0016757">
    <property type="term" value="F:glycosyltransferase activity"/>
    <property type="evidence" value="ECO:0007669"/>
    <property type="project" value="TreeGrafter"/>
</dbReference>
<evidence type="ECO:0000313" key="1">
    <source>
        <dbReference type="EMBL" id="MBB5074785.1"/>
    </source>
</evidence>
<dbReference type="PANTHER" id="PTHR12526">
    <property type="entry name" value="GLYCOSYLTRANSFERASE"/>
    <property type="match status" value="1"/>
</dbReference>
<keyword evidence="2" id="KW-1185">Reference proteome</keyword>
<dbReference type="EMBL" id="JACHIN010000001">
    <property type="protein sequence ID" value="MBB5074785.1"/>
    <property type="molecule type" value="Genomic_DNA"/>
</dbReference>
<dbReference type="SUPFAM" id="SSF53756">
    <property type="entry name" value="UDP-Glycosyltransferase/glycogen phosphorylase"/>
    <property type="match status" value="1"/>
</dbReference>
<accession>A0A7W8EBV5</accession>
<dbReference type="PANTHER" id="PTHR12526:SF638">
    <property type="entry name" value="SPORE COAT PROTEIN SA"/>
    <property type="match status" value="1"/>
</dbReference>
<comment type="caution">
    <text evidence="1">The sequence shown here is derived from an EMBL/GenBank/DDBJ whole genome shotgun (WGS) entry which is preliminary data.</text>
</comment>
<name>A0A7W8EBV5_9ACTN</name>
<gene>
    <name evidence="1" type="ORF">HNR40_000231</name>
</gene>
<dbReference type="Pfam" id="PF13692">
    <property type="entry name" value="Glyco_trans_1_4"/>
    <property type="match status" value="1"/>
</dbReference>